<dbReference type="PANTHER" id="PTHR11228:SF7">
    <property type="entry name" value="PQQA PEPTIDE CYCLASE"/>
    <property type="match status" value="1"/>
</dbReference>
<organism evidence="8 9">
    <name type="scientific">Reinekea forsetii</name>
    <dbReference type="NCBI Taxonomy" id="1336806"/>
    <lineage>
        <taxon>Bacteria</taxon>
        <taxon>Pseudomonadati</taxon>
        <taxon>Pseudomonadota</taxon>
        <taxon>Gammaproteobacteria</taxon>
        <taxon>Oceanospirillales</taxon>
        <taxon>Saccharospirillaceae</taxon>
        <taxon>Reinekea</taxon>
    </lineage>
</organism>
<sequence length="353" mass="40618">MNSKHVFPSTVLVEPTNKCNLACDFCEANCTVNGHLKLKDLSSQNLAIALKKIEKTITNIVFQGDCEPLVNKRLDKLVVEAKRFTHSIAIVTNGTLLNQKKSQELIKSGVNWFAFSIDDHRRDVFNAVRVRADLDVVEENLRELILIRNNGRADLQVAVHKIIFPNDTLESLKEFVKKYYLGFGASQITFSPLVEMGDIKVKDWLKLRNRLESDLVDEGILVNLKEFCAYPYKTLNKYCGTNLLYINHKGYLSPCGLHQRDGRFFGNLLQESYEEITEKDHFKEYHNYWLSREYSKPIPSHCKDCFLLKGHYHRYTLNEGHQNGLEFCDHLDLQNNQADGADAIQYDLISKAL</sequence>
<evidence type="ECO:0000256" key="2">
    <source>
        <dbReference type="ARBA" id="ARBA00022485"/>
    </source>
</evidence>
<evidence type="ECO:0000256" key="3">
    <source>
        <dbReference type="ARBA" id="ARBA00022691"/>
    </source>
</evidence>
<dbReference type="CDD" id="cd21109">
    <property type="entry name" value="SPASM"/>
    <property type="match status" value="1"/>
</dbReference>
<evidence type="ECO:0000313" key="8">
    <source>
        <dbReference type="EMBL" id="ATX76990.1"/>
    </source>
</evidence>
<comment type="cofactor">
    <cofactor evidence="1">
        <name>[4Fe-4S] cluster</name>
        <dbReference type="ChEBI" id="CHEBI:49883"/>
    </cofactor>
</comment>
<evidence type="ECO:0000256" key="1">
    <source>
        <dbReference type="ARBA" id="ARBA00001966"/>
    </source>
</evidence>
<dbReference type="InterPro" id="IPR050377">
    <property type="entry name" value="Radical_SAM_PqqE_MftC-like"/>
</dbReference>
<dbReference type="SFLD" id="SFLDG01067">
    <property type="entry name" value="SPASM/twitch_domain_containing"/>
    <property type="match status" value="1"/>
</dbReference>
<dbReference type="KEGG" id="rfo:REIFOR_01853"/>
<name>A0A2K8KQH0_9GAMM</name>
<evidence type="ECO:0000256" key="5">
    <source>
        <dbReference type="ARBA" id="ARBA00023004"/>
    </source>
</evidence>
<dbReference type="GO" id="GO:0003824">
    <property type="term" value="F:catalytic activity"/>
    <property type="evidence" value="ECO:0007669"/>
    <property type="project" value="InterPro"/>
</dbReference>
<dbReference type="Gene3D" id="3.20.20.70">
    <property type="entry name" value="Aldolase class I"/>
    <property type="match status" value="1"/>
</dbReference>
<keyword evidence="2" id="KW-0004">4Fe-4S</keyword>
<dbReference type="InterPro" id="IPR034391">
    <property type="entry name" value="AdoMet-like_SPASM_containing"/>
</dbReference>
<dbReference type="EMBL" id="CP011797">
    <property type="protein sequence ID" value="ATX76990.1"/>
    <property type="molecule type" value="Genomic_DNA"/>
</dbReference>
<dbReference type="InterPro" id="IPR013785">
    <property type="entry name" value="Aldolase_TIM"/>
</dbReference>
<dbReference type="RefSeq" id="WP_100257281.1">
    <property type="nucleotide sequence ID" value="NZ_CP011797.1"/>
</dbReference>
<protein>
    <submittedName>
        <fullName evidence="8">Putative molybdopterin cofactor synthesis protein A</fullName>
    </submittedName>
</protein>
<keyword evidence="9" id="KW-1185">Reference proteome</keyword>
<dbReference type="SFLD" id="SFLDG01387">
    <property type="entry name" value="BtrN-like_SPASM_domain_contain"/>
    <property type="match status" value="1"/>
</dbReference>
<dbReference type="SFLD" id="SFLDS00029">
    <property type="entry name" value="Radical_SAM"/>
    <property type="match status" value="1"/>
</dbReference>
<dbReference type="InterPro" id="IPR007197">
    <property type="entry name" value="rSAM"/>
</dbReference>
<dbReference type="Pfam" id="PF13186">
    <property type="entry name" value="SPASM"/>
    <property type="match status" value="1"/>
</dbReference>
<keyword evidence="4" id="KW-0479">Metal-binding</keyword>
<dbReference type="InterPro" id="IPR058240">
    <property type="entry name" value="rSAM_sf"/>
</dbReference>
<dbReference type="GO" id="GO:0051536">
    <property type="term" value="F:iron-sulfur cluster binding"/>
    <property type="evidence" value="ECO:0007669"/>
    <property type="project" value="UniProtKB-KW"/>
</dbReference>
<dbReference type="Pfam" id="PF04055">
    <property type="entry name" value="Radical_SAM"/>
    <property type="match status" value="1"/>
</dbReference>
<evidence type="ECO:0000256" key="6">
    <source>
        <dbReference type="ARBA" id="ARBA00023014"/>
    </source>
</evidence>
<proteinExistence type="predicted"/>
<keyword evidence="5" id="KW-0408">Iron</keyword>
<dbReference type="SUPFAM" id="SSF102114">
    <property type="entry name" value="Radical SAM enzymes"/>
    <property type="match status" value="1"/>
</dbReference>
<dbReference type="CDD" id="cd01335">
    <property type="entry name" value="Radical_SAM"/>
    <property type="match status" value="1"/>
</dbReference>
<dbReference type="InterPro" id="IPR006638">
    <property type="entry name" value="Elp3/MiaA/NifB-like_rSAM"/>
</dbReference>
<dbReference type="PANTHER" id="PTHR11228">
    <property type="entry name" value="RADICAL SAM DOMAIN PROTEIN"/>
    <property type="match status" value="1"/>
</dbReference>
<gene>
    <name evidence="8" type="ORF">REIFOR_01853</name>
</gene>
<evidence type="ECO:0000313" key="9">
    <source>
        <dbReference type="Proteomes" id="UP000229757"/>
    </source>
</evidence>
<dbReference type="GO" id="GO:0046872">
    <property type="term" value="F:metal ion binding"/>
    <property type="evidence" value="ECO:0007669"/>
    <property type="project" value="UniProtKB-KW"/>
</dbReference>
<feature type="domain" description="Radical SAM core" evidence="7">
    <location>
        <begin position="5"/>
        <end position="231"/>
    </location>
</feature>
<dbReference type="InterPro" id="IPR023885">
    <property type="entry name" value="4Fe4S-binding_SPASM_dom"/>
</dbReference>
<reference evidence="8 9" key="1">
    <citation type="journal article" date="2017" name="Environ. Microbiol.">
        <title>Genomic and physiological analyses of 'Reinekea forsetii' reveal a versatile opportunistic lifestyle during spring algae blooms.</title>
        <authorList>
            <person name="Avci B."/>
            <person name="Hahnke R.L."/>
            <person name="Chafee M."/>
            <person name="Fischer T."/>
            <person name="Gruber-Vodicka H."/>
            <person name="Tegetmeyer H.E."/>
            <person name="Harder J."/>
            <person name="Fuchs B.M."/>
            <person name="Amann R.I."/>
            <person name="Teeling H."/>
        </authorList>
    </citation>
    <scope>NUCLEOTIDE SEQUENCE [LARGE SCALE GENOMIC DNA]</scope>
    <source>
        <strain evidence="8 9">Hel1_31_D35</strain>
    </source>
</reference>
<accession>A0A2K8KQH0</accession>
<dbReference type="AlphaFoldDB" id="A0A2K8KQH0"/>
<evidence type="ECO:0000256" key="4">
    <source>
        <dbReference type="ARBA" id="ARBA00022723"/>
    </source>
</evidence>
<evidence type="ECO:0000259" key="7">
    <source>
        <dbReference type="PROSITE" id="PS51918"/>
    </source>
</evidence>
<dbReference type="SMART" id="SM00729">
    <property type="entry name" value="Elp3"/>
    <property type="match status" value="1"/>
</dbReference>
<dbReference type="OrthoDB" id="9792276at2"/>
<dbReference type="Proteomes" id="UP000229757">
    <property type="component" value="Chromosome"/>
</dbReference>
<keyword evidence="6" id="KW-0411">Iron-sulfur</keyword>
<dbReference type="PROSITE" id="PS51918">
    <property type="entry name" value="RADICAL_SAM"/>
    <property type="match status" value="1"/>
</dbReference>
<keyword evidence="3" id="KW-0949">S-adenosyl-L-methionine</keyword>